<dbReference type="InterPro" id="IPR024984">
    <property type="entry name" value="DUF3888"/>
</dbReference>
<evidence type="ECO:0000313" key="3">
    <source>
        <dbReference type="Proteomes" id="UP000029507"/>
    </source>
</evidence>
<evidence type="ECO:0000256" key="1">
    <source>
        <dbReference type="SAM" id="SignalP"/>
    </source>
</evidence>
<gene>
    <name evidence="2" type="ORF">PSTEL_12700</name>
</gene>
<dbReference type="KEGG" id="pste:PSTEL_12700"/>
<dbReference type="HOGENOM" id="CLU_1553776_0_0_9"/>
<dbReference type="Pfam" id="PF13027">
    <property type="entry name" value="DUF3888"/>
    <property type="match status" value="1"/>
</dbReference>
<accession>A0A089LSD3</accession>
<dbReference type="Proteomes" id="UP000029507">
    <property type="component" value="Chromosome"/>
</dbReference>
<dbReference type="STRING" id="169760.PSTEL_12700"/>
<protein>
    <recommendedName>
        <fullName evidence="4">DUF3888 domain-containing protein</fullName>
    </recommendedName>
</protein>
<feature type="chain" id="PRO_5038749921" description="DUF3888 domain-containing protein" evidence="1">
    <location>
        <begin position="21"/>
        <end position="172"/>
    </location>
</feature>
<reference evidence="2 3" key="1">
    <citation type="submission" date="2014-08" db="EMBL/GenBank/DDBJ databases">
        <title>Comparative genomics of the Paenibacillus odorifer group.</title>
        <authorList>
            <person name="den Bakker H.C."/>
            <person name="Tsai Y.-C."/>
            <person name="Martin N."/>
            <person name="Korlach J."/>
            <person name="Wiedmann M."/>
        </authorList>
    </citation>
    <scope>NUCLEOTIDE SEQUENCE [LARGE SCALE GENOMIC DNA]</scope>
    <source>
        <strain evidence="2 3">DSM 14472</strain>
    </source>
</reference>
<evidence type="ECO:0008006" key="4">
    <source>
        <dbReference type="Google" id="ProtNLM"/>
    </source>
</evidence>
<name>A0A089LSD3_9BACL</name>
<keyword evidence="1" id="KW-0732">Signal</keyword>
<organism evidence="2 3">
    <name type="scientific">Paenibacillus stellifer</name>
    <dbReference type="NCBI Taxonomy" id="169760"/>
    <lineage>
        <taxon>Bacteria</taxon>
        <taxon>Bacillati</taxon>
        <taxon>Bacillota</taxon>
        <taxon>Bacilli</taxon>
        <taxon>Bacillales</taxon>
        <taxon>Paenibacillaceae</taxon>
        <taxon>Paenibacillus</taxon>
    </lineage>
</organism>
<keyword evidence="3" id="KW-1185">Reference proteome</keyword>
<dbReference type="AlphaFoldDB" id="A0A089LSD3"/>
<dbReference type="EMBL" id="CP009286">
    <property type="protein sequence ID" value="AIQ63817.1"/>
    <property type="molecule type" value="Genomic_DNA"/>
</dbReference>
<feature type="signal peptide" evidence="1">
    <location>
        <begin position="1"/>
        <end position="20"/>
    </location>
</feature>
<sequence length="172" mass="18363">MIAVPLAAGLLLGDPAAAAAALRPEGTVPAPEPASGKMPADHGTRLLLTLLYPHIQAELKRCYKDTKHPEVQFAPFLSGASSIVKMEYESSGINLTLLVHPYVGPHLTVGEDELDFRIDNIGQVTALGCRHLRDYPLPWNYAVTPGNDRVLANGLIPESPAVCDGRTVIAGH</sequence>
<evidence type="ECO:0000313" key="2">
    <source>
        <dbReference type="EMBL" id="AIQ63817.1"/>
    </source>
</evidence>
<proteinExistence type="predicted"/>